<dbReference type="EMBL" id="SMTL01000001">
    <property type="protein sequence ID" value="TDK39583.1"/>
    <property type="molecule type" value="Genomic_DNA"/>
</dbReference>
<evidence type="ECO:0000256" key="1">
    <source>
        <dbReference type="SAM" id="MobiDB-lite"/>
    </source>
</evidence>
<dbReference type="AlphaFoldDB" id="A0A4R5UNR9"/>
<keyword evidence="2" id="KW-0472">Membrane</keyword>
<evidence type="ECO:0000313" key="4">
    <source>
        <dbReference type="Proteomes" id="UP000295238"/>
    </source>
</evidence>
<organism evidence="3 4">
    <name type="scientific">Rhizobium deserti</name>
    <dbReference type="NCBI Taxonomy" id="2547961"/>
    <lineage>
        <taxon>Bacteria</taxon>
        <taxon>Pseudomonadati</taxon>
        <taxon>Pseudomonadota</taxon>
        <taxon>Alphaproteobacteria</taxon>
        <taxon>Hyphomicrobiales</taxon>
        <taxon>Rhizobiaceae</taxon>
        <taxon>Rhizobium/Agrobacterium group</taxon>
        <taxon>Rhizobium</taxon>
    </lineage>
</organism>
<evidence type="ECO:0000256" key="2">
    <source>
        <dbReference type="SAM" id="Phobius"/>
    </source>
</evidence>
<feature type="transmembrane region" description="Helical" evidence="2">
    <location>
        <begin position="6"/>
        <end position="26"/>
    </location>
</feature>
<dbReference type="RefSeq" id="WP_133315028.1">
    <property type="nucleotide sequence ID" value="NZ_SMTL01000001.1"/>
</dbReference>
<protein>
    <submittedName>
        <fullName evidence="3">Uncharacterized protein</fullName>
    </submittedName>
</protein>
<proteinExistence type="predicted"/>
<feature type="region of interest" description="Disordered" evidence="1">
    <location>
        <begin position="41"/>
        <end position="61"/>
    </location>
</feature>
<keyword evidence="2" id="KW-0812">Transmembrane</keyword>
<sequence>MADNLWFILVAIGPILLGGAIAYAMLQRRRLSSSEKARQEEAVKALYDKPQGGRQPSTHSR</sequence>
<name>A0A4R5UNR9_9HYPH</name>
<accession>A0A4R5UNR9</accession>
<keyword evidence="4" id="KW-1185">Reference proteome</keyword>
<gene>
    <name evidence="3" type="ORF">E2F50_05585</name>
</gene>
<dbReference type="OrthoDB" id="8402715at2"/>
<dbReference type="Proteomes" id="UP000295238">
    <property type="component" value="Unassembled WGS sequence"/>
</dbReference>
<reference evidence="3 4" key="1">
    <citation type="submission" date="2019-03" db="EMBL/GenBank/DDBJ databases">
        <title>Rhizobium sp. nov., an bacterium isolated from biocrust in Mu Us Desert.</title>
        <authorList>
            <person name="Lixiong L."/>
        </authorList>
    </citation>
    <scope>NUCLEOTIDE SEQUENCE [LARGE SCALE GENOMIC DNA]</scope>
    <source>
        <strain evidence="3 4">SPY-1</strain>
    </source>
</reference>
<evidence type="ECO:0000313" key="3">
    <source>
        <dbReference type="EMBL" id="TDK39583.1"/>
    </source>
</evidence>
<keyword evidence="2" id="KW-1133">Transmembrane helix</keyword>
<comment type="caution">
    <text evidence="3">The sequence shown here is derived from an EMBL/GenBank/DDBJ whole genome shotgun (WGS) entry which is preliminary data.</text>
</comment>